<dbReference type="InterPro" id="IPR024072">
    <property type="entry name" value="DHFR-like_dom_sf"/>
</dbReference>
<gene>
    <name evidence="2" type="ORF">E8M01_02845</name>
</gene>
<feature type="domain" description="Bacterial bifunctional deaminase-reductase C-terminal" evidence="1">
    <location>
        <begin position="97"/>
        <end position="175"/>
    </location>
</feature>
<dbReference type="InterPro" id="IPR002734">
    <property type="entry name" value="RibDG_C"/>
</dbReference>
<dbReference type="GO" id="GO:0009231">
    <property type="term" value="P:riboflavin biosynthetic process"/>
    <property type="evidence" value="ECO:0007669"/>
    <property type="project" value="InterPro"/>
</dbReference>
<name>A0A4D7AUE4_9HYPH</name>
<dbReference type="RefSeq" id="WP_136958720.1">
    <property type="nucleotide sequence ID" value="NZ_CP039690.1"/>
</dbReference>
<protein>
    <submittedName>
        <fullName evidence="2">Dihydrofolate reductase</fullName>
    </submittedName>
</protein>
<dbReference type="Gene3D" id="3.40.430.10">
    <property type="entry name" value="Dihydrofolate Reductase, subunit A"/>
    <property type="match status" value="1"/>
</dbReference>
<evidence type="ECO:0000313" key="2">
    <source>
        <dbReference type="EMBL" id="QCI63261.1"/>
    </source>
</evidence>
<reference evidence="2 3" key="1">
    <citation type="submission" date="2019-04" db="EMBL/GenBank/DDBJ databases">
        <title>Phreatobacter aquaticus sp. nov.</title>
        <authorList>
            <person name="Choi A."/>
        </authorList>
    </citation>
    <scope>NUCLEOTIDE SEQUENCE [LARGE SCALE GENOMIC DNA]</scope>
    <source>
        <strain evidence="2 3">KCTC 52518</strain>
    </source>
</reference>
<organism evidence="2 3">
    <name type="scientific">Phreatobacter stygius</name>
    <dbReference type="NCBI Taxonomy" id="1940610"/>
    <lineage>
        <taxon>Bacteria</taxon>
        <taxon>Pseudomonadati</taxon>
        <taxon>Pseudomonadota</taxon>
        <taxon>Alphaproteobacteria</taxon>
        <taxon>Hyphomicrobiales</taxon>
        <taxon>Phreatobacteraceae</taxon>
        <taxon>Phreatobacter</taxon>
    </lineage>
</organism>
<dbReference type="PANTHER" id="PTHR38011:SF11">
    <property type="entry name" value="2,5-DIAMINO-6-RIBOSYLAMINO-4(3H)-PYRIMIDINONE 5'-PHOSPHATE REDUCTASE"/>
    <property type="match status" value="1"/>
</dbReference>
<dbReference type="AlphaFoldDB" id="A0A4D7AUE4"/>
<dbReference type="EMBL" id="CP039690">
    <property type="protein sequence ID" value="QCI63261.1"/>
    <property type="molecule type" value="Genomic_DNA"/>
</dbReference>
<evidence type="ECO:0000313" key="3">
    <source>
        <dbReference type="Proteomes" id="UP000298781"/>
    </source>
</evidence>
<dbReference type="GO" id="GO:0008703">
    <property type="term" value="F:5-amino-6-(5-phosphoribosylamino)uracil reductase activity"/>
    <property type="evidence" value="ECO:0007669"/>
    <property type="project" value="InterPro"/>
</dbReference>
<dbReference type="Proteomes" id="UP000298781">
    <property type="component" value="Chromosome"/>
</dbReference>
<dbReference type="PANTHER" id="PTHR38011">
    <property type="entry name" value="DIHYDROFOLATE REDUCTASE FAMILY PROTEIN (AFU_ORTHOLOGUE AFUA_8G06820)"/>
    <property type="match status" value="1"/>
</dbReference>
<sequence>MTRLAAPPVPQIVGSMAVSLDGFIAAGDGEVDWLQPLQAVDPGHARFVAGVGTLVMGRATYDRCLARPGGLPYPRHEVIVVSAAPPADPPARVTPWNRDVPALVRHLRQAAASRPAWVVGGPRLQNAFIAAGAIDQLDLFVIPMLAGNGISLGQGLAARTQLDLVSSKVLGAGIVRLRYRPAEAGPTAPAPP</sequence>
<dbReference type="InterPro" id="IPR050765">
    <property type="entry name" value="Riboflavin_Biosynth_HTPR"/>
</dbReference>
<keyword evidence="3" id="KW-1185">Reference proteome</keyword>
<dbReference type="Pfam" id="PF01872">
    <property type="entry name" value="RibD_C"/>
    <property type="match status" value="1"/>
</dbReference>
<proteinExistence type="predicted"/>
<dbReference type="SUPFAM" id="SSF53597">
    <property type="entry name" value="Dihydrofolate reductase-like"/>
    <property type="match status" value="1"/>
</dbReference>
<evidence type="ECO:0000259" key="1">
    <source>
        <dbReference type="Pfam" id="PF01872"/>
    </source>
</evidence>
<dbReference type="OrthoDB" id="9782335at2"/>
<accession>A0A4D7AUE4</accession>
<dbReference type="KEGG" id="pstg:E8M01_02845"/>